<dbReference type="SUPFAM" id="SSF46785">
    <property type="entry name" value="Winged helix' DNA-binding domain"/>
    <property type="match status" value="1"/>
</dbReference>
<dbReference type="PROSITE" id="PS51077">
    <property type="entry name" value="HTH_ICLR"/>
    <property type="match status" value="1"/>
</dbReference>
<dbReference type="Gene3D" id="1.10.10.10">
    <property type="entry name" value="Winged helix-like DNA-binding domain superfamily/Winged helix DNA-binding domain"/>
    <property type="match status" value="1"/>
</dbReference>
<keyword evidence="2" id="KW-0238">DNA-binding</keyword>
<dbReference type="Gene3D" id="3.30.450.40">
    <property type="match status" value="1"/>
</dbReference>
<accession>A0ABX1RAY3</accession>
<keyword evidence="3" id="KW-0804">Transcription</keyword>
<dbReference type="SMART" id="SM00346">
    <property type="entry name" value="HTH_ICLR"/>
    <property type="match status" value="1"/>
</dbReference>
<dbReference type="Pfam" id="PF01614">
    <property type="entry name" value="IclR_C"/>
    <property type="match status" value="1"/>
</dbReference>
<organism evidence="6 7">
    <name type="scientific">Pseudonocardia xinjiangensis</name>
    <dbReference type="NCBI Taxonomy" id="75289"/>
    <lineage>
        <taxon>Bacteria</taxon>
        <taxon>Bacillati</taxon>
        <taxon>Actinomycetota</taxon>
        <taxon>Actinomycetes</taxon>
        <taxon>Pseudonocardiales</taxon>
        <taxon>Pseudonocardiaceae</taxon>
        <taxon>Pseudonocardia</taxon>
    </lineage>
</organism>
<evidence type="ECO:0000313" key="6">
    <source>
        <dbReference type="EMBL" id="NMH76594.1"/>
    </source>
</evidence>
<feature type="domain" description="HTH iclR-type" evidence="4">
    <location>
        <begin position="13"/>
        <end position="73"/>
    </location>
</feature>
<evidence type="ECO:0000313" key="7">
    <source>
        <dbReference type="Proteomes" id="UP001296706"/>
    </source>
</evidence>
<dbReference type="RefSeq" id="WP_169394676.1">
    <property type="nucleotide sequence ID" value="NZ_BAAAJH010000008.1"/>
</dbReference>
<dbReference type="InterPro" id="IPR005471">
    <property type="entry name" value="Tscrpt_reg_IclR_N"/>
</dbReference>
<keyword evidence="1" id="KW-0805">Transcription regulation</keyword>
<dbReference type="Pfam" id="PF09339">
    <property type="entry name" value="HTH_IclR"/>
    <property type="match status" value="1"/>
</dbReference>
<evidence type="ECO:0000256" key="2">
    <source>
        <dbReference type="ARBA" id="ARBA00023125"/>
    </source>
</evidence>
<dbReference type="InterPro" id="IPR036388">
    <property type="entry name" value="WH-like_DNA-bd_sf"/>
</dbReference>
<gene>
    <name evidence="6" type="ORF">HF577_05700</name>
</gene>
<dbReference type="InterPro" id="IPR014757">
    <property type="entry name" value="Tscrpt_reg_IclR_C"/>
</dbReference>
<evidence type="ECO:0000256" key="3">
    <source>
        <dbReference type="ARBA" id="ARBA00023163"/>
    </source>
</evidence>
<dbReference type="PROSITE" id="PS51078">
    <property type="entry name" value="ICLR_ED"/>
    <property type="match status" value="1"/>
</dbReference>
<name>A0ABX1RAY3_9PSEU</name>
<dbReference type="EMBL" id="JAAXKY010000011">
    <property type="protein sequence ID" value="NMH76594.1"/>
    <property type="molecule type" value="Genomic_DNA"/>
</dbReference>
<dbReference type="PANTHER" id="PTHR30136">
    <property type="entry name" value="HELIX-TURN-HELIX TRANSCRIPTIONAL REGULATOR, ICLR FAMILY"/>
    <property type="match status" value="1"/>
</dbReference>
<evidence type="ECO:0000259" key="4">
    <source>
        <dbReference type="PROSITE" id="PS51077"/>
    </source>
</evidence>
<sequence>MPDDDGRTSVVPVLVLRKITQILRSFSIEQPELTLQQIIRTTGLPPSTCQRLVRNLVVEGFLDRDDDRYRIGLDFVQWAAPGTFGLDIVRLTRPALQALRDRTGETACLYVRHGPFRTVVSLAESRHPVIRLFVVGMVMPLHAGSAGKVLLAWDPTARQEAVRHGLGRFTEHTTVDIDELTGQLAAIRRAGYAASFEERDAGAASISAPVFGLSGELVAALGIGAPLQRLGPAEAGRWAPTVMELARDASRRIGFRAEMRAENLSASVADVRATATGD</sequence>
<comment type="caution">
    <text evidence="6">The sequence shown here is derived from an EMBL/GenBank/DDBJ whole genome shotgun (WGS) entry which is preliminary data.</text>
</comment>
<keyword evidence="7" id="KW-1185">Reference proteome</keyword>
<dbReference type="InterPro" id="IPR029016">
    <property type="entry name" value="GAF-like_dom_sf"/>
</dbReference>
<evidence type="ECO:0000259" key="5">
    <source>
        <dbReference type="PROSITE" id="PS51078"/>
    </source>
</evidence>
<dbReference type="InterPro" id="IPR050707">
    <property type="entry name" value="HTH_MetabolicPath_Reg"/>
</dbReference>
<dbReference type="Proteomes" id="UP001296706">
    <property type="component" value="Unassembled WGS sequence"/>
</dbReference>
<dbReference type="InterPro" id="IPR036390">
    <property type="entry name" value="WH_DNA-bd_sf"/>
</dbReference>
<evidence type="ECO:0000256" key="1">
    <source>
        <dbReference type="ARBA" id="ARBA00023015"/>
    </source>
</evidence>
<feature type="domain" description="IclR-ED" evidence="5">
    <location>
        <begin position="74"/>
        <end position="255"/>
    </location>
</feature>
<reference evidence="6 7" key="1">
    <citation type="submission" date="2020-04" db="EMBL/GenBank/DDBJ databases">
        <authorList>
            <person name="Klaysubun C."/>
            <person name="Duangmal K."/>
            <person name="Lipun K."/>
        </authorList>
    </citation>
    <scope>NUCLEOTIDE SEQUENCE [LARGE SCALE GENOMIC DNA]</scope>
    <source>
        <strain evidence="6 7">JCM 11839</strain>
    </source>
</reference>
<protein>
    <submittedName>
        <fullName evidence="6">IclR family transcriptional regulator</fullName>
    </submittedName>
</protein>
<dbReference type="SUPFAM" id="SSF55781">
    <property type="entry name" value="GAF domain-like"/>
    <property type="match status" value="1"/>
</dbReference>
<dbReference type="PANTHER" id="PTHR30136:SF39">
    <property type="entry name" value="TRANSCRIPTIONAL REGULATORY PROTEIN"/>
    <property type="match status" value="1"/>
</dbReference>
<proteinExistence type="predicted"/>